<dbReference type="EMBL" id="LGRX02035356">
    <property type="protein sequence ID" value="KAK3235157.1"/>
    <property type="molecule type" value="Genomic_DNA"/>
</dbReference>
<reference evidence="2 3" key="1">
    <citation type="journal article" date="2015" name="Genome Biol. Evol.">
        <title>Comparative Genomics of a Bacterivorous Green Alga Reveals Evolutionary Causalities and Consequences of Phago-Mixotrophic Mode of Nutrition.</title>
        <authorList>
            <person name="Burns J.A."/>
            <person name="Paasch A."/>
            <person name="Narechania A."/>
            <person name="Kim E."/>
        </authorList>
    </citation>
    <scope>NUCLEOTIDE SEQUENCE [LARGE SCALE GENOMIC DNA]</scope>
    <source>
        <strain evidence="2 3">PLY_AMNH</strain>
    </source>
</reference>
<sequence length="260" mass="28284">MKKQYASKEKVSCKFCNKSFRKDALNAHCRSKHAKEIKAHAPSVAAMFARPCVPESTLTGTIELTPESAIAADPPVLNADPGETTPSDVSPSKRPRLETDDTPQASTLTSAPSSAVQLVAILSLLTSMNLAQNSVHQAVQSLPHLVAQAVVAELHPSATSVPSTLVQDVRQCRSQKDVIKKFGLKEYQEDGMLVCTFCFKHSIQAPSKICSGRNTDTAGKFSATTLLTNLKPRIISHFKSAVHEWCVENEKELYYSGSKF</sequence>
<dbReference type="Proteomes" id="UP001190700">
    <property type="component" value="Unassembled WGS sequence"/>
</dbReference>
<dbReference type="AlphaFoldDB" id="A0AAE0BEU7"/>
<comment type="caution">
    <text evidence="2">The sequence shown here is derived from an EMBL/GenBank/DDBJ whole genome shotgun (WGS) entry which is preliminary data.</text>
</comment>
<evidence type="ECO:0000256" key="1">
    <source>
        <dbReference type="SAM" id="MobiDB-lite"/>
    </source>
</evidence>
<protein>
    <submittedName>
        <fullName evidence="2">Uncharacterized protein</fullName>
    </submittedName>
</protein>
<accession>A0AAE0BEU7</accession>
<feature type="region of interest" description="Disordered" evidence="1">
    <location>
        <begin position="72"/>
        <end position="109"/>
    </location>
</feature>
<name>A0AAE0BEU7_9CHLO</name>
<gene>
    <name evidence="2" type="ORF">CYMTET_54621</name>
</gene>
<organism evidence="2 3">
    <name type="scientific">Cymbomonas tetramitiformis</name>
    <dbReference type="NCBI Taxonomy" id="36881"/>
    <lineage>
        <taxon>Eukaryota</taxon>
        <taxon>Viridiplantae</taxon>
        <taxon>Chlorophyta</taxon>
        <taxon>Pyramimonadophyceae</taxon>
        <taxon>Pyramimonadales</taxon>
        <taxon>Pyramimonadaceae</taxon>
        <taxon>Cymbomonas</taxon>
    </lineage>
</organism>
<proteinExistence type="predicted"/>
<keyword evidence="3" id="KW-1185">Reference proteome</keyword>
<evidence type="ECO:0000313" key="3">
    <source>
        <dbReference type="Proteomes" id="UP001190700"/>
    </source>
</evidence>
<evidence type="ECO:0000313" key="2">
    <source>
        <dbReference type="EMBL" id="KAK3235157.1"/>
    </source>
</evidence>